<feature type="domain" description="ABC transporter" evidence="7">
    <location>
        <begin position="6"/>
        <end position="231"/>
    </location>
</feature>
<comment type="subcellular location">
    <subcellularLocation>
        <location evidence="1">Cell membrane</location>
        <topology evidence="1">Peripheral membrane protein</topology>
    </subcellularLocation>
</comment>
<dbReference type="Pfam" id="PF00005">
    <property type="entry name" value="ABC_tran"/>
    <property type="match status" value="1"/>
</dbReference>
<dbReference type="PROSITE" id="PS50893">
    <property type="entry name" value="ABC_TRANSPORTER_2"/>
    <property type="match status" value="1"/>
</dbReference>
<dbReference type="PANTHER" id="PTHR42711:SF5">
    <property type="entry name" value="ABC TRANSPORTER ATP-BINDING PROTEIN NATA"/>
    <property type="match status" value="1"/>
</dbReference>
<evidence type="ECO:0000256" key="1">
    <source>
        <dbReference type="ARBA" id="ARBA00004202"/>
    </source>
</evidence>
<dbReference type="InterPro" id="IPR003593">
    <property type="entry name" value="AAA+_ATPase"/>
</dbReference>
<dbReference type="GO" id="GO:0046677">
    <property type="term" value="P:response to antibiotic"/>
    <property type="evidence" value="ECO:0007669"/>
    <property type="project" value="UniProtKB-KW"/>
</dbReference>
<proteinExistence type="inferred from homology"/>
<keyword evidence="3" id="KW-0813">Transport</keyword>
<dbReference type="InterPro" id="IPR017871">
    <property type="entry name" value="ABC_transporter-like_CS"/>
</dbReference>
<dbReference type="CDD" id="cd03230">
    <property type="entry name" value="ABC_DR_subfamily_A"/>
    <property type="match status" value="1"/>
</dbReference>
<dbReference type="InterPro" id="IPR050763">
    <property type="entry name" value="ABC_transporter_ATP-binding"/>
</dbReference>
<protein>
    <submittedName>
        <fullName evidence="8">ABC-type multidrug transport system, ATPase component</fullName>
    </submittedName>
</protein>
<dbReference type="InterPro" id="IPR003439">
    <property type="entry name" value="ABC_transporter-like_ATP-bd"/>
</dbReference>
<reference evidence="8" key="1">
    <citation type="submission" date="2016-03" db="EMBL/GenBank/DDBJ databases">
        <authorList>
            <person name="Ploux O."/>
        </authorList>
    </citation>
    <scope>NUCLEOTIDE SEQUENCE</scope>
    <source>
        <strain evidence="8">UC1</strain>
    </source>
</reference>
<dbReference type="Gene3D" id="3.40.50.300">
    <property type="entry name" value="P-loop containing nucleotide triphosphate hydrolases"/>
    <property type="match status" value="1"/>
</dbReference>
<gene>
    <name evidence="8" type="ORF">MIPYR_10771</name>
</gene>
<dbReference type="SUPFAM" id="SSF52540">
    <property type="entry name" value="P-loop containing nucleoside triphosphate hydrolases"/>
    <property type="match status" value="1"/>
</dbReference>
<dbReference type="PROSITE" id="PS00211">
    <property type="entry name" value="ABC_TRANSPORTER_1"/>
    <property type="match status" value="1"/>
</dbReference>
<evidence type="ECO:0000256" key="4">
    <source>
        <dbReference type="ARBA" id="ARBA00022741"/>
    </source>
</evidence>
<accession>A0A1Y5NX61</accession>
<dbReference type="InterPro" id="IPR027417">
    <property type="entry name" value="P-loop_NTPase"/>
</dbReference>
<evidence type="ECO:0000256" key="2">
    <source>
        <dbReference type="ARBA" id="ARBA00005417"/>
    </source>
</evidence>
<evidence type="ECO:0000313" key="8">
    <source>
        <dbReference type="EMBL" id="SBS70973.1"/>
    </source>
</evidence>
<evidence type="ECO:0000256" key="5">
    <source>
        <dbReference type="ARBA" id="ARBA00022840"/>
    </source>
</evidence>
<dbReference type="GO" id="GO:0005524">
    <property type="term" value="F:ATP binding"/>
    <property type="evidence" value="ECO:0007669"/>
    <property type="project" value="UniProtKB-KW"/>
</dbReference>
<dbReference type="SMART" id="SM00382">
    <property type="entry name" value="AAA"/>
    <property type="match status" value="1"/>
</dbReference>
<evidence type="ECO:0000256" key="6">
    <source>
        <dbReference type="ARBA" id="ARBA00023251"/>
    </source>
</evidence>
<name>A0A1Y5NX61_9MICO</name>
<keyword evidence="6" id="KW-0046">Antibiotic resistance</keyword>
<comment type="similarity">
    <text evidence="2">Belongs to the ABC transporter superfamily.</text>
</comment>
<organism evidence="8">
    <name type="scientific">uncultured Microbacterium sp</name>
    <dbReference type="NCBI Taxonomy" id="191216"/>
    <lineage>
        <taxon>Bacteria</taxon>
        <taxon>Bacillati</taxon>
        <taxon>Actinomycetota</taxon>
        <taxon>Actinomycetes</taxon>
        <taxon>Micrococcales</taxon>
        <taxon>Microbacteriaceae</taxon>
        <taxon>Microbacterium</taxon>
        <taxon>environmental samples</taxon>
    </lineage>
</organism>
<evidence type="ECO:0000256" key="3">
    <source>
        <dbReference type="ARBA" id="ARBA00022448"/>
    </source>
</evidence>
<dbReference type="GO" id="GO:0016887">
    <property type="term" value="F:ATP hydrolysis activity"/>
    <property type="evidence" value="ECO:0007669"/>
    <property type="project" value="InterPro"/>
</dbReference>
<dbReference type="EMBL" id="FLQR01000001">
    <property type="protein sequence ID" value="SBS70973.1"/>
    <property type="molecule type" value="Genomic_DNA"/>
</dbReference>
<sequence length="315" mass="33628">MSSPAISTRALRKDYGRHTALHGLDLLVPRGSVYGLIGPNGAGKTTTLRMLLDIIRPTSGEISVLGEDPRAGGAALRRRIGYVPGELRWGTRLRGGALLRHLAEISGPVRPGAIEQLAERLGLDLARPVRALSKGNRQKLGLVQALMHEPALLVLDEPTSGLDPLVQREFLALIREARDRGQTVLLSSHVLSEIQQAADDVAVLAEGRVVAEGPVATLRLASVRRIHATLAGSTADAVRGALQSTPGVEALEVAEAPTGGLVRVSATSRGDIDPVLRVLTASTVRELTVEEPDLEESVLGLYEAESRPHRRRARP</sequence>
<dbReference type="RefSeq" id="WP_295573775.1">
    <property type="nucleotide sequence ID" value="NZ_FLQR01000001.1"/>
</dbReference>
<dbReference type="GO" id="GO:0005886">
    <property type="term" value="C:plasma membrane"/>
    <property type="evidence" value="ECO:0007669"/>
    <property type="project" value="UniProtKB-SubCell"/>
</dbReference>
<keyword evidence="5" id="KW-0067">ATP-binding</keyword>
<dbReference type="AlphaFoldDB" id="A0A1Y5NX61"/>
<dbReference type="PANTHER" id="PTHR42711">
    <property type="entry name" value="ABC TRANSPORTER ATP-BINDING PROTEIN"/>
    <property type="match status" value="1"/>
</dbReference>
<keyword evidence="4" id="KW-0547">Nucleotide-binding</keyword>
<evidence type="ECO:0000259" key="7">
    <source>
        <dbReference type="PROSITE" id="PS50893"/>
    </source>
</evidence>